<gene>
    <name evidence="2" type="ORF">UFOPK1683_00920</name>
</gene>
<evidence type="ECO:0000313" key="2">
    <source>
        <dbReference type="EMBL" id="CAB4575479.1"/>
    </source>
</evidence>
<reference evidence="2" key="1">
    <citation type="submission" date="2020-05" db="EMBL/GenBank/DDBJ databases">
        <authorList>
            <person name="Chiriac C."/>
            <person name="Salcher M."/>
            <person name="Ghai R."/>
            <person name="Kavagutti S V."/>
        </authorList>
    </citation>
    <scope>NUCLEOTIDE SEQUENCE</scope>
</reference>
<feature type="region of interest" description="Disordered" evidence="1">
    <location>
        <begin position="1"/>
        <end position="76"/>
    </location>
</feature>
<name>A0A6J6EJC0_9ZZZZ</name>
<protein>
    <submittedName>
        <fullName evidence="2">Unannotated protein</fullName>
    </submittedName>
</protein>
<feature type="compositionally biased region" description="Pro residues" evidence="1">
    <location>
        <begin position="23"/>
        <end position="37"/>
    </location>
</feature>
<dbReference type="EMBL" id="CAEZTL010000109">
    <property type="protein sequence ID" value="CAB4575479.1"/>
    <property type="molecule type" value="Genomic_DNA"/>
</dbReference>
<feature type="compositionally biased region" description="Pro residues" evidence="1">
    <location>
        <begin position="51"/>
        <end position="73"/>
    </location>
</feature>
<organism evidence="2">
    <name type="scientific">freshwater metagenome</name>
    <dbReference type="NCBI Taxonomy" id="449393"/>
    <lineage>
        <taxon>unclassified sequences</taxon>
        <taxon>metagenomes</taxon>
        <taxon>ecological metagenomes</taxon>
    </lineage>
</organism>
<accession>A0A6J6EJC0</accession>
<proteinExistence type="predicted"/>
<evidence type="ECO:0000256" key="1">
    <source>
        <dbReference type="SAM" id="MobiDB-lite"/>
    </source>
</evidence>
<dbReference type="AlphaFoldDB" id="A0A6J6EJC0"/>
<sequence>MYAPSAPLATPFDECVPLTAADVPPPEPPAPPPPPPATIATSELIRTTEAAPPPPPAPEKPVPPAGPPKPPPTKAAVVHTPLNFTADEKVLAPIAMEVRPLLPPPFPCTPDAPLPPAPPG</sequence>